<dbReference type="VEuPathDB" id="VectorBase:AAEL028184"/>
<reference evidence="1" key="3">
    <citation type="submission" date="2012-09" db="EMBL/GenBank/DDBJ databases">
        <authorList>
            <consortium name="VectorBase"/>
        </authorList>
    </citation>
    <scope>NUCLEOTIDE SEQUENCE</scope>
    <source>
        <strain evidence="1">Liverpool</strain>
    </source>
</reference>
<evidence type="ECO:0000313" key="1">
    <source>
        <dbReference type="EMBL" id="EAT40500.1"/>
    </source>
</evidence>
<proteinExistence type="predicted"/>
<accession>Q0IEX1</accession>
<evidence type="ECO:0000313" key="2">
    <source>
        <dbReference type="Proteomes" id="UP000682892"/>
    </source>
</evidence>
<gene>
    <name evidence="1" type="ORF">AaeL_AAEL007774</name>
</gene>
<dbReference type="PhylomeDB" id="Q0IEX1"/>
<dbReference type="Proteomes" id="UP000682892">
    <property type="component" value="Chromosome 1"/>
</dbReference>
<reference evidence="1" key="2">
    <citation type="journal article" date="2007" name="Science">
        <title>Genome sequence of Aedes aegypti, a major arbovirus vector.</title>
        <authorList>
            <person name="Nene V."/>
            <person name="Wortman J.R."/>
            <person name="Lawson D."/>
            <person name="Haas B."/>
            <person name="Kodira C."/>
            <person name="Tu Z.J."/>
            <person name="Loftus B."/>
            <person name="Xi Z."/>
            <person name="Megy K."/>
            <person name="Grabherr M."/>
            <person name="Ren Q."/>
            <person name="Zdobnov E.M."/>
            <person name="Lobo N.F."/>
            <person name="Campbell K.S."/>
            <person name="Brown S.E."/>
            <person name="Bonaldo M.F."/>
            <person name="Zhu J."/>
            <person name="Sinkins S.P."/>
            <person name="Hogenkamp D.G."/>
            <person name="Amedeo P."/>
            <person name="Arensburger P."/>
            <person name="Atkinson P.W."/>
            <person name="Bidwell S."/>
            <person name="Biedler J."/>
            <person name="Birney E."/>
            <person name="Bruggner R.V."/>
            <person name="Costas J."/>
            <person name="Coy M.R."/>
            <person name="Crabtree J."/>
            <person name="Crawford M."/>
            <person name="Debruyn B."/>
            <person name="Decaprio D."/>
            <person name="Eiglmeier K."/>
            <person name="Eisenstadt E."/>
            <person name="El-Dorry H."/>
            <person name="Gelbart W.M."/>
            <person name="Gomes S.L."/>
            <person name="Hammond M."/>
            <person name="Hannick L.I."/>
            <person name="Hogan J.R."/>
            <person name="Holmes M.H."/>
            <person name="Jaffe D."/>
            <person name="Johnston J.S."/>
            <person name="Kennedy R.C."/>
            <person name="Koo H."/>
            <person name="Kravitz S."/>
            <person name="Kriventseva E.V."/>
            <person name="Kulp D."/>
            <person name="Labutti K."/>
            <person name="Lee E."/>
            <person name="Li S."/>
            <person name="Lovin D.D."/>
            <person name="Mao C."/>
            <person name="Mauceli E."/>
            <person name="Menck C.F."/>
            <person name="Miller J.R."/>
            <person name="Montgomery P."/>
            <person name="Mori A."/>
            <person name="Nascimento A.L."/>
            <person name="Naveira H.F."/>
            <person name="Nusbaum C."/>
            <person name="O'leary S."/>
            <person name="Orvis J."/>
            <person name="Pertea M."/>
            <person name="Quesneville H."/>
            <person name="Reidenbach K.R."/>
            <person name="Rogers Y.H."/>
            <person name="Roth C.W."/>
            <person name="Schneider J.R."/>
            <person name="Schatz M."/>
            <person name="Shumway M."/>
            <person name="Stanke M."/>
            <person name="Stinson E.O."/>
            <person name="Tubio J.M."/>
            <person name="Vanzee J.P."/>
            <person name="Verjovski-Almeida S."/>
            <person name="Werner D."/>
            <person name="White O."/>
            <person name="Wyder S."/>
            <person name="Zeng Q."/>
            <person name="Zhao Q."/>
            <person name="Zhao Y."/>
            <person name="Hill C.A."/>
            <person name="Raikhel A.S."/>
            <person name="Soares M.B."/>
            <person name="Knudson D.L."/>
            <person name="Lee N.H."/>
            <person name="Galagan J."/>
            <person name="Salzberg S.L."/>
            <person name="Paulsen I.T."/>
            <person name="Dimopoulos G."/>
            <person name="Collins F.H."/>
            <person name="Birren B."/>
            <person name="Fraser-Liggett C.M."/>
            <person name="Severson D.W."/>
        </authorList>
    </citation>
    <scope>NUCLEOTIDE SEQUENCE [LARGE SCALE GENOMIC DNA]</scope>
    <source>
        <strain evidence="1">Liverpool</strain>
    </source>
</reference>
<dbReference type="EMBL" id="CH477464">
    <property type="protein sequence ID" value="EAT40500.1"/>
    <property type="molecule type" value="Genomic_DNA"/>
</dbReference>
<protein>
    <submittedName>
        <fullName evidence="1">AAEL007774-PA</fullName>
    </submittedName>
</protein>
<sequence>MGITEKGPIKIILKYIAHNEHGNASNETIMEQPELSFFFWKHGGRESGCHTGIIETRVGNMRKDVPPENRLFRRVTVTKLDVPEGIEDLACEISALSPTPQNARLIKDGMAQCFPLHNWLLKTGKDDRLGRILTTFPHLLAYQGRMIQQAFDMLKPNRNQNHELEKYLRAGIILDKDSWNNVQDRDIKGLLRIFKALTNRGIKRKATNERMQPDELIASPVIRWIRLTDDETDIEALNRHASRDDIQPHIVCVGDLYRRGPYHIICEGFIVPCGEASLDVVDVFFKMFDVLGVSVPPLLRNLHSLISSNVFNSLDNPCSQTAQNLARRIEESI</sequence>
<dbReference type="OMA" id="FFWKHGG"/>
<organism evidence="1 2">
    <name type="scientific">Aedes aegypti</name>
    <name type="common">Yellowfever mosquito</name>
    <name type="synonym">Culex aegypti</name>
    <dbReference type="NCBI Taxonomy" id="7159"/>
    <lineage>
        <taxon>Eukaryota</taxon>
        <taxon>Metazoa</taxon>
        <taxon>Ecdysozoa</taxon>
        <taxon>Arthropoda</taxon>
        <taxon>Hexapoda</taxon>
        <taxon>Insecta</taxon>
        <taxon>Pterygota</taxon>
        <taxon>Neoptera</taxon>
        <taxon>Endopterygota</taxon>
        <taxon>Diptera</taxon>
        <taxon>Nematocera</taxon>
        <taxon>Culicoidea</taxon>
        <taxon>Culicidae</taxon>
        <taxon>Culicinae</taxon>
        <taxon>Aedini</taxon>
        <taxon>Aedes</taxon>
        <taxon>Stegomyia</taxon>
    </lineage>
</organism>
<name>Q0IEX1_AEDAE</name>
<dbReference type="AlphaFoldDB" id="Q0IEX1"/>
<dbReference type="eggNOG" id="ENOG502TKX2">
    <property type="taxonomic scope" value="Eukaryota"/>
</dbReference>
<reference evidence="1" key="1">
    <citation type="submission" date="2005-10" db="EMBL/GenBank/DDBJ databases">
        <authorList>
            <person name="Loftus B.J."/>
            <person name="Nene V.M."/>
            <person name="Hannick L.I."/>
            <person name="Bidwell S."/>
            <person name="Haas B."/>
            <person name="Amedeo P."/>
            <person name="Orvis J."/>
            <person name="Wortman J.R."/>
            <person name="White O.R."/>
            <person name="Salzberg S."/>
            <person name="Shumway M."/>
            <person name="Koo H."/>
            <person name="Zhao Y."/>
            <person name="Holmes M."/>
            <person name="Miller J."/>
            <person name="Schatz M."/>
            <person name="Pop M."/>
            <person name="Pai G."/>
            <person name="Utterback T."/>
            <person name="Rogers Y.-H."/>
            <person name="Kravitz S."/>
            <person name="Fraser C.M."/>
        </authorList>
    </citation>
    <scope>NUCLEOTIDE SEQUENCE</scope>
    <source>
        <strain evidence="1">Liverpool</strain>
    </source>
</reference>